<dbReference type="SMART" id="SM00906">
    <property type="entry name" value="Fungal_trans"/>
    <property type="match status" value="1"/>
</dbReference>
<feature type="domain" description="Zn(2)-C6 fungal-type" evidence="7">
    <location>
        <begin position="58"/>
        <end position="88"/>
    </location>
</feature>
<sequence>MTKKSCDQCHHRKVRCQGGAPSCNSCCRLGFQCSFSHEGLPDPQAIANPPRKLRGGLACLQCHQQKTRCGREHPKCSTCLKRAWPCTYRSSSHLRSPISADKSNHTLAVPATEGQADPVTVLPASGVDNANGTAASDTPELQAGPSFVLGTPTPLPTGLDACTSSLVDRFFEKIQPVPSLSFLHPRMTKERFSGGSLDETLILAICGVTISQDKLDPTHRNRSLALMSRSEELVWQRLDSPNMARLQALIVCVAYRIEMGFTQRAFMLAGLAARAVTAMRLNHERHDLDPVSNEVRRRTLWSLKILELYFSIGLPEYELLPLENVYLQLPCREESFQDSAPSLAIESGAYSHYVKLTSIRRDIMKLTRAISMYDQPFPQLVKLIDSLDHELSHLRCQMTSDGAIPFPSVVRFASTPWLARHLVMQLSWHQCRCDLYRLLLPDYPEAPPAVVLAGLEVQTVENAVRLCLEHSLAIIGILSDLNSQCAQLPLLEYDTAICGYHACRLVLFLAHSQPRLSQLSREYAISRAELCLTAIKRFFRFSMPVRPILRDLERLISTCSTDAVNWTALVFRSTPDDEQSRDPLLSAAARAKQRLAIHSLLRQADFEDSEPQAAVSPSNAGTGHSPVRQRNMYKVLSLEHTSGKRPATEPVSATQIGGEDQHCGLWNDDPGAFSAQPALLFPWCEPYDAFADIL</sequence>
<evidence type="ECO:0000256" key="6">
    <source>
        <dbReference type="ARBA" id="ARBA00023242"/>
    </source>
</evidence>
<feature type="domain" description="Zn(2)-C6 fungal-type" evidence="7">
    <location>
        <begin position="5"/>
        <end position="35"/>
    </location>
</feature>
<keyword evidence="6" id="KW-0539">Nucleus</keyword>
<evidence type="ECO:0000256" key="4">
    <source>
        <dbReference type="ARBA" id="ARBA00023125"/>
    </source>
</evidence>
<dbReference type="HOGENOM" id="CLU_011581_0_2_1"/>
<evidence type="ECO:0000259" key="7">
    <source>
        <dbReference type="PROSITE" id="PS50048"/>
    </source>
</evidence>
<dbReference type="GO" id="GO:0005634">
    <property type="term" value="C:nucleus"/>
    <property type="evidence" value="ECO:0007669"/>
    <property type="project" value="UniProtKB-SubCell"/>
</dbReference>
<dbReference type="InterPro" id="IPR001138">
    <property type="entry name" value="Zn2Cys6_DnaBD"/>
</dbReference>
<dbReference type="STRING" id="1016849.A0A0D1ZEM7"/>
<dbReference type="InterPro" id="IPR036864">
    <property type="entry name" value="Zn2-C6_fun-type_DNA-bd_sf"/>
</dbReference>
<dbReference type="GO" id="GO:0000981">
    <property type="term" value="F:DNA-binding transcription factor activity, RNA polymerase II-specific"/>
    <property type="evidence" value="ECO:0007669"/>
    <property type="project" value="InterPro"/>
</dbReference>
<protein>
    <recommendedName>
        <fullName evidence="7">Zn(2)-C6 fungal-type domain-containing protein</fullName>
    </recommendedName>
</protein>
<dbReference type="PANTHER" id="PTHR47338">
    <property type="entry name" value="ZN(II)2CYS6 TRANSCRIPTION FACTOR (EUROFUNG)-RELATED"/>
    <property type="match status" value="1"/>
</dbReference>
<dbReference type="EMBL" id="KN846951">
    <property type="protein sequence ID" value="KIV85253.1"/>
    <property type="molecule type" value="Genomic_DNA"/>
</dbReference>
<dbReference type="GO" id="GO:0008270">
    <property type="term" value="F:zinc ion binding"/>
    <property type="evidence" value="ECO:0007669"/>
    <property type="project" value="InterPro"/>
</dbReference>
<evidence type="ECO:0000256" key="1">
    <source>
        <dbReference type="ARBA" id="ARBA00004123"/>
    </source>
</evidence>
<dbReference type="PANTHER" id="PTHR47338:SF7">
    <property type="entry name" value="ZN(II)2CYS6 TRANSCRIPTION FACTOR (EUROFUNG)"/>
    <property type="match status" value="1"/>
</dbReference>
<evidence type="ECO:0000256" key="2">
    <source>
        <dbReference type="ARBA" id="ARBA00022723"/>
    </source>
</evidence>
<dbReference type="Pfam" id="PF04082">
    <property type="entry name" value="Fungal_trans"/>
    <property type="match status" value="1"/>
</dbReference>
<gene>
    <name evidence="8" type="ORF">PV11_00974</name>
</gene>
<proteinExistence type="predicted"/>
<dbReference type="GO" id="GO:0003677">
    <property type="term" value="F:DNA binding"/>
    <property type="evidence" value="ECO:0007669"/>
    <property type="project" value="UniProtKB-KW"/>
</dbReference>
<keyword evidence="5" id="KW-0804">Transcription</keyword>
<dbReference type="AlphaFoldDB" id="A0A0D1ZEM7"/>
<reference evidence="8 9" key="1">
    <citation type="submission" date="2015-01" db="EMBL/GenBank/DDBJ databases">
        <title>The Genome Sequence of Exophiala sideris CBS121828.</title>
        <authorList>
            <consortium name="The Broad Institute Genomics Platform"/>
            <person name="Cuomo C."/>
            <person name="de Hoog S."/>
            <person name="Gorbushina A."/>
            <person name="Stielow B."/>
            <person name="Teixiera M."/>
            <person name="Abouelleil A."/>
            <person name="Chapman S.B."/>
            <person name="Priest M."/>
            <person name="Young S.K."/>
            <person name="Wortman J."/>
            <person name="Nusbaum C."/>
            <person name="Birren B."/>
        </authorList>
    </citation>
    <scope>NUCLEOTIDE SEQUENCE [LARGE SCALE GENOMIC DNA]</scope>
    <source>
        <strain evidence="8 9">CBS 121828</strain>
    </source>
</reference>
<evidence type="ECO:0000256" key="5">
    <source>
        <dbReference type="ARBA" id="ARBA00023163"/>
    </source>
</evidence>
<dbReference type="Gene3D" id="4.10.240.10">
    <property type="entry name" value="Zn(2)-C6 fungal-type DNA-binding domain"/>
    <property type="match status" value="2"/>
</dbReference>
<name>A0A0D1ZEM7_9EURO</name>
<evidence type="ECO:0000313" key="8">
    <source>
        <dbReference type="EMBL" id="KIV85253.1"/>
    </source>
</evidence>
<dbReference type="OrthoDB" id="2563500at2759"/>
<dbReference type="Proteomes" id="UP000053599">
    <property type="component" value="Unassembled WGS sequence"/>
</dbReference>
<dbReference type="InterPro" id="IPR007219">
    <property type="entry name" value="XnlR_reg_dom"/>
</dbReference>
<keyword evidence="3" id="KW-0805">Transcription regulation</keyword>
<dbReference type="SMART" id="SM00066">
    <property type="entry name" value="GAL4"/>
    <property type="match status" value="2"/>
</dbReference>
<dbReference type="PROSITE" id="PS50048">
    <property type="entry name" value="ZN2_CY6_FUNGAL_2"/>
    <property type="match status" value="2"/>
</dbReference>
<accession>A0A0D1ZEM7</accession>
<dbReference type="Pfam" id="PF00172">
    <property type="entry name" value="Zn_clus"/>
    <property type="match status" value="2"/>
</dbReference>
<evidence type="ECO:0000313" key="9">
    <source>
        <dbReference type="Proteomes" id="UP000053599"/>
    </source>
</evidence>
<comment type="subcellular location">
    <subcellularLocation>
        <location evidence="1">Nucleus</location>
    </subcellularLocation>
</comment>
<dbReference type="CDD" id="cd12148">
    <property type="entry name" value="fungal_TF_MHR"/>
    <property type="match status" value="1"/>
</dbReference>
<dbReference type="GO" id="GO:0006351">
    <property type="term" value="P:DNA-templated transcription"/>
    <property type="evidence" value="ECO:0007669"/>
    <property type="project" value="InterPro"/>
</dbReference>
<evidence type="ECO:0000256" key="3">
    <source>
        <dbReference type="ARBA" id="ARBA00023015"/>
    </source>
</evidence>
<dbReference type="SUPFAM" id="SSF57701">
    <property type="entry name" value="Zn2/Cys6 DNA-binding domain"/>
    <property type="match status" value="2"/>
</dbReference>
<keyword evidence="4" id="KW-0238">DNA-binding</keyword>
<organism evidence="8 9">
    <name type="scientific">Exophiala sideris</name>
    <dbReference type="NCBI Taxonomy" id="1016849"/>
    <lineage>
        <taxon>Eukaryota</taxon>
        <taxon>Fungi</taxon>
        <taxon>Dikarya</taxon>
        <taxon>Ascomycota</taxon>
        <taxon>Pezizomycotina</taxon>
        <taxon>Eurotiomycetes</taxon>
        <taxon>Chaetothyriomycetidae</taxon>
        <taxon>Chaetothyriales</taxon>
        <taxon>Herpotrichiellaceae</taxon>
        <taxon>Exophiala</taxon>
    </lineage>
</organism>
<keyword evidence="2" id="KW-0479">Metal-binding</keyword>
<dbReference type="InterPro" id="IPR050815">
    <property type="entry name" value="TF_fung"/>
</dbReference>
<dbReference type="CDD" id="cd00067">
    <property type="entry name" value="GAL4"/>
    <property type="match status" value="2"/>
</dbReference>
<dbReference type="PROSITE" id="PS00463">
    <property type="entry name" value="ZN2_CY6_FUNGAL_1"/>
    <property type="match status" value="2"/>
</dbReference>